<dbReference type="Gene3D" id="1.10.472.80">
    <property type="entry name" value="Ypt/Rab-GAP domain of gyp1p, domain 3"/>
    <property type="match status" value="1"/>
</dbReference>
<dbReference type="Pfam" id="PF00566">
    <property type="entry name" value="RabGAP-TBC"/>
    <property type="match status" value="1"/>
</dbReference>
<protein>
    <recommendedName>
        <fullName evidence="1">Rab-GAP TBC domain-containing protein</fullName>
    </recommendedName>
</protein>
<evidence type="ECO:0000313" key="2">
    <source>
        <dbReference type="EMBL" id="KAK2077593.1"/>
    </source>
</evidence>
<dbReference type="InterPro" id="IPR050302">
    <property type="entry name" value="Rab_GAP_TBC_domain"/>
</dbReference>
<dbReference type="AlphaFoldDB" id="A0AAD9IHC4"/>
<organism evidence="2 3">
    <name type="scientific">Prototheca wickerhamii</name>
    <dbReference type="NCBI Taxonomy" id="3111"/>
    <lineage>
        <taxon>Eukaryota</taxon>
        <taxon>Viridiplantae</taxon>
        <taxon>Chlorophyta</taxon>
        <taxon>core chlorophytes</taxon>
        <taxon>Trebouxiophyceae</taxon>
        <taxon>Chlorellales</taxon>
        <taxon>Chlorellaceae</taxon>
        <taxon>Prototheca</taxon>
    </lineage>
</organism>
<dbReference type="GO" id="GO:0031267">
    <property type="term" value="F:small GTPase binding"/>
    <property type="evidence" value="ECO:0007669"/>
    <property type="project" value="TreeGrafter"/>
</dbReference>
<sequence>MRGASRPDAYASLLELSGAAEDADASTLLDGWNLLPHHPAVGTAAGMRATRRVTLALAASRGMLAPPRPLAAVAAFLLAVMGLEREEGAFWTLAALVRHRLPPRFFDADMAGADVEAGVLDGLLAEQCPSLWDRLLEDGDGLGAAPRLSAEWVGSLLLKALPPDTAARVFDCLLCEGVKVVHRVALALCTLHTSATLTCVGTRATRAVLDWRTRHCFDADALLRMAFRSWPGRAGGVRGWIASLTGSGGDRGHLQPLVGAADDDAASSLAGTSLCSPRGPLADDLSCTHGSPSLDSWEGAPAARAASPGRRTQTAALRLLLSRPAVVAKAAIHSTVH</sequence>
<evidence type="ECO:0000259" key="1">
    <source>
        <dbReference type="PROSITE" id="PS50086"/>
    </source>
</evidence>
<evidence type="ECO:0000313" key="3">
    <source>
        <dbReference type="Proteomes" id="UP001255856"/>
    </source>
</evidence>
<reference evidence="2" key="1">
    <citation type="submission" date="2021-01" db="EMBL/GenBank/DDBJ databases">
        <authorList>
            <person name="Eckstrom K.M.E."/>
        </authorList>
    </citation>
    <scope>NUCLEOTIDE SEQUENCE</scope>
    <source>
        <strain evidence="2">UVCC 0001</strain>
    </source>
</reference>
<comment type="caution">
    <text evidence="2">The sequence shown here is derived from an EMBL/GenBank/DDBJ whole genome shotgun (WGS) entry which is preliminary data.</text>
</comment>
<feature type="domain" description="Rab-GAP TBC" evidence="1">
    <location>
        <begin position="1"/>
        <end position="177"/>
    </location>
</feature>
<accession>A0AAD9IHC4</accession>
<dbReference type="PANTHER" id="PTHR47219">
    <property type="entry name" value="RAB GTPASE-ACTIVATING PROTEIN 1-LIKE"/>
    <property type="match status" value="1"/>
</dbReference>
<dbReference type="SUPFAM" id="SSF47923">
    <property type="entry name" value="Ypt/Rab-GAP domain of gyp1p"/>
    <property type="match status" value="2"/>
</dbReference>
<proteinExistence type="predicted"/>
<dbReference type="Proteomes" id="UP001255856">
    <property type="component" value="Unassembled WGS sequence"/>
</dbReference>
<dbReference type="EMBL" id="JASFZW010000006">
    <property type="protein sequence ID" value="KAK2077593.1"/>
    <property type="molecule type" value="Genomic_DNA"/>
</dbReference>
<dbReference type="InterPro" id="IPR000195">
    <property type="entry name" value="Rab-GAP-TBC_dom"/>
</dbReference>
<dbReference type="PROSITE" id="PS50086">
    <property type="entry name" value="TBC_RABGAP"/>
    <property type="match status" value="1"/>
</dbReference>
<dbReference type="InterPro" id="IPR035969">
    <property type="entry name" value="Rab-GAP_TBC_sf"/>
</dbReference>
<name>A0AAD9IHC4_PROWI</name>
<dbReference type="GO" id="GO:0005096">
    <property type="term" value="F:GTPase activator activity"/>
    <property type="evidence" value="ECO:0007669"/>
    <property type="project" value="TreeGrafter"/>
</dbReference>
<keyword evidence="3" id="KW-1185">Reference proteome</keyword>
<dbReference type="PANTHER" id="PTHR47219:SF20">
    <property type="entry name" value="TBC1 DOMAIN FAMILY MEMBER 2B"/>
    <property type="match status" value="1"/>
</dbReference>
<gene>
    <name evidence="2" type="ORF">QBZ16_004438</name>
</gene>